<evidence type="ECO:0000313" key="5">
    <source>
        <dbReference type="Proteomes" id="UP000285430"/>
    </source>
</evidence>
<dbReference type="VEuPathDB" id="FungiDB:H257_15524"/>
<dbReference type="PROSITE" id="PS51203">
    <property type="entry name" value="CS"/>
    <property type="match status" value="1"/>
</dbReference>
<dbReference type="InterPro" id="IPR011990">
    <property type="entry name" value="TPR-like_helical_dom_sf"/>
</dbReference>
<evidence type="ECO:0000256" key="2">
    <source>
        <dbReference type="SAM" id="MobiDB-lite"/>
    </source>
</evidence>
<dbReference type="GO" id="GO:0036159">
    <property type="term" value="P:inner dynein arm assembly"/>
    <property type="evidence" value="ECO:0007669"/>
    <property type="project" value="TreeGrafter"/>
</dbReference>
<feature type="compositionally biased region" description="Polar residues" evidence="2">
    <location>
        <begin position="194"/>
        <end position="212"/>
    </location>
</feature>
<dbReference type="Gene3D" id="1.25.40.10">
    <property type="entry name" value="Tetratricopeptide repeat domain"/>
    <property type="match status" value="2"/>
</dbReference>
<dbReference type="SUPFAM" id="SSF50156">
    <property type="entry name" value="PDZ domain-like"/>
    <property type="match status" value="1"/>
</dbReference>
<feature type="region of interest" description="Disordered" evidence="2">
    <location>
        <begin position="577"/>
        <end position="641"/>
    </location>
</feature>
<name>A0A3R6YCU3_APHAT</name>
<dbReference type="VEuPathDB" id="FungiDB:H257_15525"/>
<evidence type="ECO:0000259" key="3">
    <source>
        <dbReference type="PROSITE" id="PS51203"/>
    </source>
</evidence>
<evidence type="ECO:0000313" key="4">
    <source>
        <dbReference type="EMBL" id="RHZ09982.1"/>
    </source>
</evidence>
<dbReference type="EMBL" id="QUTH01005384">
    <property type="protein sequence ID" value="RHZ09982.1"/>
    <property type="molecule type" value="Genomic_DNA"/>
</dbReference>
<protein>
    <recommendedName>
        <fullName evidence="3">CS domain-containing protein</fullName>
    </recommendedName>
</protein>
<feature type="repeat" description="TPR" evidence="1">
    <location>
        <begin position="435"/>
        <end position="468"/>
    </location>
</feature>
<proteinExistence type="predicted"/>
<dbReference type="InterPro" id="IPR007052">
    <property type="entry name" value="CS_dom"/>
</dbReference>
<feature type="repeat" description="TPR" evidence="1">
    <location>
        <begin position="329"/>
        <end position="362"/>
    </location>
</feature>
<dbReference type="SUPFAM" id="SSF48452">
    <property type="entry name" value="TPR-like"/>
    <property type="match status" value="2"/>
</dbReference>
<accession>A0A3R6YCU3</accession>
<gene>
    <name evidence="4" type="ORF">DYB37_000165</name>
</gene>
<dbReference type="InterPro" id="IPR036034">
    <property type="entry name" value="PDZ_sf"/>
</dbReference>
<dbReference type="SMART" id="SM00028">
    <property type="entry name" value="TPR"/>
    <property type="match status" value="5"/>
</dbReference>
<comment type="caution">
    <text evidence="4">The sequence shown here is derived from an EMBL/GenBank/DDBJ whole genome shotgun (WGS) entry which is preliminary data.</text>
</comment>
<sequence length="849" mass="94614">MPLTPQFTWEEDVSSIALRVPLKGASRKDVDIYVADLVVKVNFKPYVLLVDLHAAVEPENTTVTITNGVVVLVAQKHERRVWKQLGFDGTKADCLARRKASMARKEAYEQKQSEARKDLKYRNEKQTLRDQDAMYRTFRDLQHPPSTQSTKRRSSTPIAVEPPILEMTPEGEFDIPRRSIVVPSPPPREEEQDWGTSSDTESDDYSNNNSPILETPIENGDDDGEDDDVAQWPPPRQQVTASKIVFTPPVWLKAKGDDFYRHKDFRSAINAYGDALAIDPSLTPCLSNRAACFLQVGEYQLCADDCSTALALLPDIGDTPSMQTVQLKVRVLVRRGTAYCQLGLYSQAKADYGVALTIHPQNEALQLDFGRIGQLEACAVWKSKGDASYASQDFVTAKAMYTEALHVDPTFISPTMVPYSAIPAPGSAKRRLWVLKTLVRRGAAFTMEKDYAKAEQDYMDALSLDPPNAQLADDLANVRSLAKMAVEDQAKAAARRRARTSASKMPKKTQLFALAEHQVLASHHKDRERPRTSCLAWGVAFQVEEDEEVLPPTGSNYGPRMDKLVWLDCALRASHAFSTPNMPRHHPRRKLEGRFRTPAAAPTTARVVQRHPQQTAADKPPRPTPTPRHSPSHSSKRLSPWTNQSPALLSLKLVFWTSHVPVAWLECPTAIVDIPHDSTKPRRTMRLHRGDVLTAVNNVRVVPFVDIQAAVAGPPQGDDHHPHRRRLPQVLQFTSSHLQSYTVRWCDGESLGVAFRRVRVGSKSHGDQSTVLTVVSVMLSTVSNPLAGRKHIHEGDILIAINGMDAVHAGFRQTQADLARLPRPLLLTFRGPKPDDRNENMADCQCVVS</sequence>
<dbReference type="Proteomes" id="UP000285430">
    <property type="component" value="Unassembled WGS sequence"/>
</dbReference>
<dbReference type="GO" id="GO:0003341">
    <property type="term" value="P:cilium movement"/>
    <property type="evidence" value="ECO:0007669"/>
    <property type="project" value="TreeGrafter"/>
</dbReference>
<feature type="compositionally biased region" description="Acidic residues" evidence="2">
    <location>
        <begin position="219"/>
        <end position="229"/>
    </location>
</feature>
<dbReference type="PROSITE" id="PS50005">
    <property type="entry name" value="TPR"/>
    <property type="match status" value="2"/>
</dbReference>
<dbReference type="Pfam" id="PF04969">
    <property type="entry name" value="CS"/>
    <property type="match status" value="1"/>
</dbReference>
<dbReference type="Gene3D" id="2.60.40.790">
    <property type="match status" value="1"/>
</dbReference>
<dbReference type="InterPro" id="IPR019734">
    <property type="entry name" value="TPR_rpt"/>
</dbReference>
<feature type="region of interest" description="Disordered" evidence="2">
    <location>
        <begin position="107"/>
        <end position="238"/>
    </location>
</feature>
<dbReference type="GO" id="GO:0036158">
    <property type="term" value="P:outer dynein arm assembly"/>
    <property type="evidence" value="ECO:0007669"/>
    <property type="project" value="TreeGrafter"/>
</dbReference>
<reference evidence="4 5" key="1">
    <citation type="submission" date="2018-08" db="EMBL/GenBank/DDBJ databases">
        <title>Aphanomyces genome sequencing and annotation.</title>
        <authorList>
            <person name="Minardi D."/>
            <person name="Oidtmann B."/>
            <person name="Van Der Giezen M."/>
            <person name="Studholme D.J."/>
        </authorList>
    </citation>
    <scope>NUCLEOTIDE SEQUENCE [LARGE SCALE GENOMIC DNA]</scope>
    <source>
        <strain evidence="4 5">Da</strain>
    </source>
</reference>
<dbReference type="AlphaFoldDB" id="A0A3R6YCU3"/>
<dbReference type="InterPro" id="IPR052004">
    <property type="entry name" value="Dynein_assembly_factor_4"/>
</dbReference>
<feature type="compositionally biased region" description="Basic and acidic residues" evidence="2">
    <location>
        <begin position="107"/>
        <end position="142"/>
    </location>
</feature>
<organism evidence="4 5">
    <name type="scientific">Aphanomyces astaci</name>
    <name type="common">Crayfish plague agent</name>
    <dbReference type="NCBI Taxonomy" id="112090"/>
    <lineage>
        <taxon>Eukaryota</taxon>
        <taxon>Sar</taxon>
        <taxon>Stramenopiles</taxon>
        <taxon>Oomycota</taxon>
        <taxon>Saprolegniomycetes</taxon>
        <taxon>Saprolegniales</taxon>
        <taxon>Verrucalvaceae</taxon>
        <taxon>Aphanomyces</taxon>
    </lineage>
</organism>
<feature type="domain" description="CS" evidence="3">
    <location>
        <begin position="2"/>
        <end position="86"/>
    </location>
</feature>
<dbReference type="PANTHER" id="PTHR46492:SF1">
    <property type="entry name" value="DYNEIN AXONEMAL ASSEMBLY FACTOR 4"/>
    <property type="match status" value="1"/>
</dbReference>
<dbReference type="PANTHER" id="PTHR46492">
    <property type="entry name" value="DYNEIN ASSEMBLY FACTOR 4, AXONEMAL"/>
    <property type="match status" value="1"/>
</dbReference>
<keyword evidence="1" id="KW-0802">TPR repeat</keyword>
<dbReference type="InterPro" id="IPR008978">
    <property type="entry name" value="HSP20-like_chaperone"/>
</dbReference>
<dbReference type="SUPFAM" id="SSF49764">
    <property type="entry name" value="HSP20-like chaperones"/>
    <property type="match status" value="1"/>
</dbReference>
<evidence type="ECO:0000256" key="1">
    <source>
        <dbReference type="PROSITE-ProRule" id="PRU00339"/>
    </source>
</evidence>